<evidence type="ECO:0000313" key="1">
    <source>
        <dbReference type="EMBL" id="KAE8763645.1"/>
    </source>
</evidence>
<dbReference type="AlphaFoldDB" id="A0A7J5UMN3"/>
<proteinExistence type="predicted"/>
<keyword evidence="2" id="KW-1185">Reference proteome</keyword>
<organism evidence="1 2">
    <name type="scientific">Georgenia thermotolerans</name>
    <dbReference type="NCBI Taxonomy" id="527326"/>
    <lineage>
        <taxon>Bacteria</taxon>
        <taxon>Bacillati</taxon>
        <taxon>Actinomycetota</taxon>
        <taxon>Actinomycetes</taxon>
        <taxon>Micrococcales</taxon>
        <taxon>Bogoriellaceae</taxon>
        <taxon>Georgenia</taxon>
    </lineage>
</organism>
<dbReference type="RefSeq" id="WP_152202141.1">
    <property type="nucleotide sequence ID" value="NZ_VUKF01000011.1"/>
</dbReference>
<protein>
    <recommendedName>
        <fullName evidence="3">Redoxin domain-containing protein</fullName>
    </recommendedName>
</protein>
<accession>A0A7J5UMN3</accession>
<comment type="caution">
    <text evidence="1">The sequence shown here is derived from an EMBL/GenBank/DDBJ whole genome shotgun (WGS) entry which is preliminary data.</text>
</comment>
<evidence type="ECO:0008006" key="3">
    <source>
        <dbReference type="Google" id="ProtNLM"/>
    </source>
</evidence>
<evidence type="ECO:0000313" key="2">
    <source>
        <dbReference type="Proteomes" id="UP000451860"/>
    </source>
</evidence>
<reference evidence="1 2" key="1">
    <citation type="submission" date="2019-10" db="EMBL/GenBank/DDBJ databases">
        <title>Georgenia wutianyii sp. nov. and Georgenia yuyongxinii sp. nov. isolated from plateau pika (Ochotona curzoniae) in the Qinghai-Tibet plateau of China.</title>
        <authorList>
            <person name="Tian Z."/>
        </authorList>
    </citation>
    <scope>NUCLEOTIDE SEQUENCE [LARGE SCALE GENOMIC DNA]</scope>
    <source>
        <strain evidence="1 2">DSM 21501</strain>
    </source>
</reference>
<dbReference type="OrthoDB" id="161480at2"/>
<sequence>MSTQQAAARIPSFPALEGRSLLGEPVALPAGLPAERTLVLVAFQRWQQPVVDGWLSRAVAGGVPSTPHGAPRPMPVAVVELAVLSIGWKPARRFIEGGMVASSRDPEVLARTITVFTDVSAFRRRLQIPSTEEVHALVVDRGGAVLARARGEVDAETWAAVAVALK</sequence>
<dbReference type="Proteomes" id="UP000451860">
    <property type="component" value="Unassembled WGS sequence"/>
</dbReference>
<gene>
    <name evidence="1" type="ORF">GB883_13065</name>
</gene>
<name>A0A7J5UMN3_9MICO</name>
<dbReference type="EMBL" id="WHJE01000062">
    <property type="protein sequence ID" value="KAE8763645.1"/>
    <property type="molecule type" value="Genomic_DNA"/>
</dbReference>